<evidence type="ECO:0000256" key="5">
    <source>
        <dbReference type="ARBA" id="ARBA00022747"/>
    </source>
</evidence>
<keyword evidence="3" id="KW-0808">Transferase</keyword>
<dbReference type="SUPFAM" id="SSF53335">
    <property type="entry name" value="S-adenosyl-L-methionine-dependent methyltransferases"/>
    <property type="match status" value="1"/>
</dbReference>
<evidence type="ECO:0000256" key="6">
    <source>
        <dbReference type="ARBA" id="ARBA00023125"/>
    </source>
</evidence>
<reference evidence="9 10" key="1">
    <citation type="journal article" date="1992" name="Lakartidningen">
        <title>[Penicillin V and not amoxicillin is the first choice preparation in acute otitis].</title>
        <authorList>
            <person name="Kamme C."/>
            <person name="Lundgren K."/>
            <person name="Prellner K."/>
        </authorList>
    </citation>
    <scope>NUCLEOTIDE SEQUENCE [LARGE SCALE GENOMIC DNA]</scope>
    <source>
        <strain evidence="9 10">PC5538III-hc</strain>
    </source>
</reference>
<dbReference type="Proteomes" id="UP000323176">
    <property type="component" value="Unassembled WGS sequence"/>
</dbReference>
<organism evidence="9 10">
    <name type="scientific">Brachyspira pilosicoli</name>
    <name type="common">Serpulina pilosicoli</name>
    <dbReference type="NCBI Taxonomy" id="52584"/>
    <lineage>
        <taxon>Bacteria</taxon>
        <taxon>Pseudomonadati</taxon>
        <taxon>Spirochaetota</taxon>
        <taxon>Spirochaetia</taxon>
        <taxon>Brachyspirales</taxon>
        <taxon>Brachyspiraceae</taxon>
        <taxon>Brachyspira</taxon>
    </lineage>
</organism>
<evidence type="ECO:0000313" key="9">
    <source>
        <dbReference type="EMBL" id="TXJ37230.1"/>
    </source>
</evidence>
<dbReference type="Gene3D" id="3.40.50.150">
    <property type="entry name" value="Vaccinia Virus protein VP39"/>
    <property type="match status" value="1"/>
</dbReference>
<gene>
    <name evidence="9" type="ORF">EPJ72_11285</name>
</gene>
<dbReference type="PROSITE" id="PS00092">
    <property type="entry name" value="N6_MTASE"/>
    <property type="match status" value="1"/>
</dbReference>
<evidence type="ECO:0000256" key="2">
    <source>
        <dbReference type="ARBA" id="ARBA00022603"/>
    </source>
</evidence>
<comment type="caution">
    <text evidence="9">The sequence shown here is derived from an EMBL/GenBank/DDBJ whole genome shotgun (WGS) entry which is preliminary data.</text>
</comment>
<dbReference type="GO" id="GO:0009007">
    <property type="term" value="F:site-specific DNA-methyltransferase (adenine-specific) activity"/>
    <property type="evidence" value="ECO:0007669"/>
    <property type="project" value="UniProtKB-EC"/>
</dbReference>
<dbReference type="OrthoDB" id="32195at2"/>
<dbReference type="Pfam" id="PF07669">
    <property type="entry name" value="Eco57I"/>
    <property type="match status" value="1"/>
</dbReference>
<keyword evidence="2" id="KW-0489">Methyltransferase</keyword>
<dbReference type="InterPro" id="IPR002052">
    <property type="entry name" value="DNA_methylase_N6_adenine_CS"/>
</dbReference>
<dbReference type="InterPro" id="IPR029063">
    <property type="entry name" value="SAM-dependent_MTases_sf"/>
</dbReference>
<dbReference type="PANTHER" id="PTHR33841:SF6">
    <property type="entry name" value="TYPE II METHYLTRANSFERASE M.HINDII"/>
    <property type="match status" value="1"/>
</dbReference>
<dbReference type="AlphaFoldDB" id="A0A5C8EM77"/>
<dbReference type="InterPro" id="IPR050953">
    <property type="entry name" value="N4_N6_ade-DNA_methylase"/>
</dbReference>
<dbReference type="GO" id="GO:0003677">
    <property type="term" value="F:DNA binding"/>
    <property type="evidence" value="ECO:0007669"/>
    <property type="project" value="UniProtKB-KW"/>
</dbReference>
<proteinExistence type="predicted"/>
<evidence type="ECO:0000256" key="7">
    <source>
        <dbReference type="ARBA" id="ARBA00047942"/>
    </source>
</evidence>
<protein>
    <recommendedName>
        <fullName evidence="1">site-specific DNA-methyltransferase (adenine-specific)</fullName>
        <ecNumber evidence="1">2.1.1.72</ecNumber>
    </recommendedName>
</protein>
<feature type="domain" description="Type II methyltransferase M.TaqI-like" evidence="8">
    <location>
        <begin position="420"/>
        <end position="641"/>
    </location>
</feature>
<dbReference type="PRINTS" id="PR00507">
    <property type="entry name" value="N12N6MTFRASE"/>
</dbReference>
<evidence type="ECO:0000256" key="3">
    <source>
        <dbReference type="ARBA" id="ARBA00022679"/>
    </source>
</evidence>
<evidence type="ECO:0000256" key="1">
    <source>
        <dbReference type="ARBA" id="ARBA00011900"/>
    </source>
</evidence>
<name>A0A5C8EM77_BRAPL</name>
<keyword evidence="6" id="KW-0238">DNA-binding</keyword>
<dbReference type="EMBL" id="SAXY01000069">
    <property type="protein sequence ID" value="TXJ37230.1"/>
    <property type="molecule type" value="Genomic_DNA"/>
</dbReference>
<evidence type="ECO:0000256" key="4">
    <source>
        <dbReference type="ARBA" id="ARBA00022691"/>
    </source>
</evidence>
<dbReference type="PANTHER" id="PTHR33841">
    <property type="entry name" value="DNA METHYLTRANSFERASE YEEA-RELATED"/>
    <property type="match status" value="1"/>
</dbReference>
<evidence type="ECO:0000313" key="10">
    <source>
        <dbReference type="Proteomes" id="UP000323176"/>
    </source>
</evidence>
<comment type="catalytic activity">
    <reaction evidence="7">
        <text>a 2'-deoxyadenosine in DNA + S-adenosyl-L-methionine = an N(6)-methyl-2'-deoxyadenosine in DNA + S-adenosyl-L-homocysteine + H(+)</text>
        <dbReference type="Rhea" id="RHEA:15197"/>
        <dbReference type="Rhea" id="RHEA-COMP:12418"/>
        <dbReference type="Rhea" id="RHEA-COMP:12419"/>
        <dbReference type="ChEBI" id="CHEBI:15378"/>
        <dbReference type="ChEBI" id="CHEBI:57856"/>
        <dbReference type="ChEBI" id="CHEBI:59789"/>
        <dbReference type="ChEBI" id="CHEBI:90615"/>
        <dbReference type="ChEBI" id="CHEBI:90616"/>
        <dbReference type="EC" id="2.1.1.72"/>
    </reaction>
</comment>
<dbReference type="EC" id="2.1.1.72" evidence="1"/>
<accession>A0A5C8EM77</accession>
<evidence type="ECO:0000259" key="8">
    <source>
        <dbReference type="Pfam" id="PF07669"/>
    </source>
</evidence>
<sequence>MSLENLKNIWLKEKDIFKNKELGGLQDFVKEVLQENELFNLKKGLESTPNQNRKYEFTIETSKEGRRPDYVIFIDGINIVIPVEVERFENIENGIEQVFQYQKDWNKKFSILTDGNEWRFYRSNKYKSFYLNDMISSPKDFLSYWNSYIKEENYYIDLLKTNEEEKIEQLNLNKQENRYIFFDDITQLISNFKGKMKAIGGFNNLIDNSFAEKQAVETSYAYFIQFILYKVLVDNGYKKFNDEYNKILNKIQKALLDKDFYSIIINEIKNISEYISSNIYKPFAEEQKSINKKLIDNLKGEIDIDDISPWLDIIVFINRYNFSGIKNEIFGFIYENYLKDLYQDKNKGQYFTDPAVVNFMLKEIGYTEDYLKEASDDEISLIDVSCGAGTFLYSAVDKIINAFDDGSLDTSKKIEELIDKNIFGLDIEEFPLYLAEMNILMRMLPLIVNDNYENPIDNKLKIFKTKDSISEFLETGINSLSDEELDLFSHIQKTALDYPSFMRDEKDLEDMLLSLKGNGEPRKRFDFVIGNPPYIGYNECCRQEIEFTKLIKDKNDDSITLGNVYGVNLHSIPNHPKRYRPNPNLYAFFIALGLALLKDNGKLCYIIPQTILTAGDLDVLRYHLSHNTKIKSIKIFDNNVFTNRGLKQNKDVATSSLILFVEKKELSNKKNKVKISHVNYSNKIKNKYLEQSILIDNINNWNFIKKDDMFIKFIYEYNKNLSSDIYYDHKLANQNFKSQFFYDGGYSIDEKQMLIEKDFYIYPKINNNLYSIRDASGYWPDERKNPKNKNFIGLRQGNQEYYFLDSPYKVIWSYANAKKFFYTDKKVIWARNQFCGIGSNNREEILYLFSLLNSKINFFLLKELLFSNNEKDLLLSLSSIKDFIKIPIITNQNLKIKKEIIKYSIGILHIEKYMLKDFVDFNTQKQKFNNVTVNKNELILTDNNGYIIKQKIKRKYHLVKSVIEEKFNNNNEISLNDLKFSDCIDKEEQNIIKDYIDDLVFSLYFNIDIKELGLANASNIKKLCMKNDFYNYI</sequence>
<keyword evidence="4" id="KW-0949">S-adenosyl-L-methionine</keyword>
<dbReference type="InterPro" id="IPR011639">
    <property type="entry name" value="MethylTrfase_TaqI-like_dom"/>
</dbReference>
<dbReference type="GO" id="GO:0009307">
    <property type="term" value="P:DNA restriction-modification system"/>
    <property type="evidence" value="ECO:0007669"/>
    <property type="project" value="UniProtKB-KW"/>
</dbReference>
<dbReference type="GO" id="GO:0032259">
    <property type="term" value="P:methylation"/>
    <property type="evidence" value="ECO:0007669"/>
    <property type="project" value="UniProtKB-KW"/>
</dbReference>
<keyword evidence="5" id="KW-0680">Restriction system</keyword>